<dbReference type="PANTHER" id="PTHR33478:SF1">
    <property type="entry name" value="EXTRACELLULAR METALLOPROTEINASE MEP"/>
    <property type="match status" value="1"/>
</dbReference>
<protein>
    <submittedName>
        <fullName evidence="12">Peptidase M36</fullName>
    </submittedName>
</protein>
<comment type="cofactor">
    <cofactor evidence="1">
        <name>Zn(2+)</name>
        <dbReference type="ChEBI" id="CHEBI:29105"/>
    </cofactor>
</comment>
<organism evidence="12 13">
    <name type="scientific">Planosporangium thailandense</name>
    <dbReference type="NCBI Taxonomy" id="765197"/>
    <lineage>
        <taxon>Bacteria</taxon>
        <taxon>Bacillati</taxon>
        <taxon>Actinomycetota</taxon>
        <taxon>Actinomycetes</taxon>
        <taxon>Micromonosporales</taxon>
        <taxon>Micromonosporaceae</taxon>
        <taxon>Planosporangium</taxon>
    </lineage>
</organism>
<proteinExistence type="inferred from homology"/>
<evidence type="ECO:0000256" key="5">
    <source>
        <dbReference type="ARBA" id="ARBA00022670"/>
    </source>
</evidence>
<keyword evidence="7" id="KW-0378">Hydrolase</keyword>
<keyword evidence="8" id="KW-0862">Zinc</keyword>
<evidence type="ECO:0000256" key="7">
    <source>
        <dbReference type="ARBA" id="ARBA00022801"/>
    </source>
</evidence>
<dbReference type="EMBL" id="JAATVY010000015">
    <property type="protein sequence ID" value="NJC72000.1"/>
    <property type="molecule type" value="Genomic_DNA"/>
</dbReference>
<accession>A0ABX0Y0W9</accession>
<keyword evidence="9" id="KW-0482">Metalloprotease</keyword>
<dbReference type="Gene3D" id="1.10.390.10">
    <property type="entry name" value="Neutral Protease Domain 2"/>
    <property type="match status" value="1"/>
</dbReference>
<dbReference type="Gene3D" id="3.10.170.10">
    <property type="match status" value="1"/>
</dbReference>
<evidence type="ECO:0000256" key="10">
    <source>
        <dbReference type="ARBA" id="ARBA00023145"/>
    </source>
</evidence>
<evidence type="ECO:0000256" key="6">
    <source>
        <dbReference type="ARBA" id="ARBA00022723"/>
    </source>
</evidence>
<feature type="compositionally biased region" description="Polar residues" evidence="11">
    <location>
        <begin position="405"/>
        <end position="432"/>
    </location>
</feature>
<comment type="subcellular location">
    <subcellularLocation>
        <location evidence="2">Secreted</location>
    </subcellularLocation>
</comment>
<evidence type="ECO:0000256" key="1">
    <source>
        <dbReference type="ARBA" id="ARBA00001947"/>
    </source>
</evidence>
<dbReference type="InterPro" id="IPR001842">
    <property type="entry name" value="Peptidase_M36"/>
</dbReference>
<evidence type="ECO:0000256" key="4">
    <source>
        <dbReference type="ARBA" id="ARBA00022525"/>
    </source>
</evidence>
<keyword evidence="13" id="KW-1185">Reference proteome</keyword>
<evidence type="ECO:0000313" key="13">
    <source>
        <dbReference type="Proteomes" id="UP000722989"/>
    </source>
</evidence>
<feature type="region of interest" description="Disordered" evidence="11">
    <location>
        <begin position="1"/>
        <end position="45"/>
    </location>
</feature>
<dbReference type="Proteomes" id="UP000722989">
    <property type="component" value="Unassembled WGS sequence"/>
</dbReference>
<feature type="region of interest" description="Disordered" evidence="11">
    <location>
        <begin position="395"/>
        <end position="432"/>
    </location>
</feature>
<dbReference type="PANTHER" id="PTHR33478">
    <property type="entry name" value="EXTRACELLULAR METALLOPROTEINASE MEP"/>
    <property type="match status" value="1"/>
</dbReference>
<evidence type="ECO:0000313" key="12">
    <source>
        <dbReference type="EMBL" id="NJC72000.1"/>
    </source>
</evidence>
<evidence type="ECO:0000256" key="11">
    <source>
        <dbReference type="SAM" id="MobiDB-lite"/>
    </source>
</evidence>
<comment type="caution">
    <text evidence="12">The sequence shown here is derived from an EMBL/GenBank/DDBJ whole genome shotgun (WGS) entry which is preliminary data.</text>
</comment>
<reference evidence="12 13" key="1">
    <citation type="submission" date="2020-03" db="EMBL/GenBank/DDBJ databases">
        <title>WGS of the type strain of Planosporangium spp.</title>
        <authorList>
            <person name="Thawai C."/>
        </authorList>
    </citation>
    <scope>NUCLEOTIDE SEQUENCE [LARGE SCALE GENOMIC DNA]</scope>
    <source>
        <strain evidence="12 13">TBRC 5610</strain>
    </source>
</reference>
<sequence length="944" mass="99719">MAGVTPANAGPGHGPNPPHASDVLGEGHGPRGKDNRKGTVSPSARQRALAGRFGTVRWNQLGTPEAIGPDKALATDLPADPESAVRQFLVSNHELFGIDEASVETMQTVLVQPLGGASVVQLRQRFGDLPSGHDGLVSVLVDHGKVLRVSSSLSRDTSAPQPATLMPAEATDAALRDAGLTAGQVTSSDVYEVAVPTPDNGPRAAYSVTLIANGATDPTAYTTYVDGRTGEVLLREDLVNFDSDNPDWAVFPATPPSSIAPGTDPRTHWCLNPQPGCTQTVRDPVSGKAWDVDLATGKPTGTSVGNAANDTVRWGAGSASPTATLSPSRTYTYPFTDQWHQAQCNPAGFTSAQRNDADAAVTNLFAQHNRMHDFAYHLGFTEVTWNLQAVNLSGAGKGGDAEQGRAQSNALGGSRNNANQSTPRDGALPSTNMYLWQPQAGSAYPPCVDGDYDMTVVGHEYTHAITNRMIAGPDTGITSFQGGSMGEAWSDLVAAEYLYENNLRAPGATPFVIGTYVTGNNETGIRDYDASKSPLNFSDIGFDLVGPEVHSDGEIWVATNLRVRDAFVKRYGAGTPQLQQSCADGSTPVESCPGNRRWIQLMFDSFLLQASGQVSMVDMRDNMLAADIARFGGADQDLIWHAFAESGLGRDAASGPDDTDPTPSFASPYADNATVTLRPAGDGKDAVVRLYVGDYEARAVPVADTDPATPLPATFQIVPGKEFTFTVTGAGFGSEKFSDTFQAGKAKDLRPNLRRNLASTASGATVTGDGINLDKIADDTESTDWASLTGVAGKQVTVDLPGDKPEEISRVNVSALLRPAITGDADTGSQNRFSALRSFAVLACDAKVADCTKDSSYRQVFVSNPDAFPGGKFRPTAPELNLRSFTFKPVVATHLRLQVLASQCTGGPDYAGEQDADPATTTDCTTGSPYAQQVRIAEFQAFKN</sequence>
<dbReference type="SUPFAM" id="SSF55486">
    <property type="entry name" value="Metalloproteases ('zincins'), catalytic domain"/>
    <property type="match status" value="1"/>
</dbReference>
<feature type="compositionally biased region" description="Basic and acidic residues" evidence="11">
    <location>
        <begin position="28"/>
        <end position="37"/>
    </location>
</feature>
<evidence type="ECO:0000256" key="9">
    <source>
        <dbReference type="ARBA" id="ARBA00023049"/>
    </source>
</evidence>
<dbReference type="Pfam" id="PF02128">
    <property type="entry name" value="Peptidase_M36"/>
    <property type="match status" value="1"/>
</dbReference>
<comment type="similarity">
    <text evidence="3">Belongs to the peptidase M36 family.</text>
</comment>
<keyword evidence="4" id="KW-0964">Secreted</keyword>
<dbReference type="InterPro" id="IPR027268">
    <property type="entry name" value="Peptidase_M4/M1_CTD_sf"/>
</dbReference>
<evidence type="ECO:0000256" key="2">
    <source>
        <dbReference type="ARBA" id="ARBA00004613"/>
    </source>
</evidence>
<name>A0ABX0Y0W9_9ACTN</name>
<feature type="compositionally biased region" description="Low complexity" evidence="11">
    <location>
        <begin position="1"/>
        <end position="10"/>
    </location>
</feature>
<keyword evidence="5" id="KW-0645">Protease</keyword>
<evidence type="ECO:0000256" key="3">
    <source>
        <dbReference type="ARBA" id="ARBA00006006"/>
    </source>
</evidence>
<keyword evidence="6" id="KW-0479">Metal-binding</keyword>
<keyword evidence="10" id="KW-0865">Zymogen</keyword>
<dbReference type="InterPro" id="IPR050371">
    <property type="entry name" value="Fungal_virulence_M36"/>
</dbReference>
<evidence type="ECO:0000256" key="8">
    <source>
        <dbReference type="ARBA" id="ARBA00022833"/>
    </source>
</evidence>
<gene>
    <name evidence="12" type="ORF">HC031_20095</name>
</gene>